<dbReference type="EMBL" id="QFFJ01000002">
    <property type="protein sequence ID" value="RBL90017.1"/>
    <property type="molecule type" value="Genomic_DNA"/>
</dbReference>
<keyword evidence="5" id="KW-1185">Reference proteome</keyword>
<feature type="domain" description="N-acetyltransferase" evidence="3">
    <location>
        <begin position="4"/>
        <end position="173"/>
    </location>
</feature>
<dbReference type="RefSeq" id="WP_113618767.1">
    <property type="nucleotide sequence ID" value="NZ_QFFJ01000002.1"/>
</dbReference>
<dbReference type="PROSITE" id="PS51186">
    <property type="entry name" value="GNAT"/>
    <property type="match status" value="1"/>
</dbReference>
<dbReference type="CDD" id="cd04301">
    <property type="entry name" value="NAT_SF"/>
    <property type="match status" value="1"/>
</dbReference>
<keyword evidence="2" id="KW-0012">Acyltransferase</keyword>
<name>A0A365XUH4_9BACT</name>
<keyword evidence="1 4" id="KW-0808">Transferase</keyword>
<reference evidence="4 5" key="1">
    <citation type="submission" date="2018-05" db="EMBL/GenBank/DDBJ databases">
        <title>Chitinophaga sp. K3CV102501T nov., isolated from isolated from a monsoon evergreen broad-leaved forest soil.</title>
        <authorList>
            <person name="Lv Y."/>
        </authorList>
    </citation>
    <scope>NUCLEOTIDE SEQUENCE [LARGE SCALE GENOMIC DNA]</scope>
    <source>
        <strain evidence="4 5">GDMCC 1.1325</strain>
    </source>
</reference>
<dbReference type="AlphaFoldDB" id="A0A365XUH4"/>
<dbReference type="SUPFAM" id="SSF55729">
    <property type="entry name" value="Acyl-CoA N-acyltransferases (Nat)"/>
    <property type="match status" value="1"/>
</dbReference>
<dbReference type="Proteomes" id="UP000253410">
    <property type="component" value="Unassembled WGS sequence"/>
</dbReference>
<dbReference type="OrthoDB" id="7205533at2"/>
<dbReference type="Pfam" id="PF00583">
    <property type="entry name" value="Acetyltransf_1"/>
    <property type="match status" value="1"/>
</dbReference>
<dbReference type="PANTHER" id="PTHR42919">
    <property type="entry name" value="N-ALPHA-ACETYLTRANSFERASE"/>
    <property type="match status" value="1"/>
</dbReference>
<gene>
    <name evidence="4" type="ORF">DF182_26450</name>
</gene>
<dbReference type="InterPro" id="IPR051556">
    <property type="entry name" value="N-term/lysine_N-AcTrnsfr"/>
</dbReference>
<evidence type="ECO:0000256" key="1">
    <source>
        <dbReference type="ARBA" id="ARBA00022679"/>
    </source>
</evidence>
<sequence>MEHIDIITATNDQITLLQQLASQTFLETYAAHNTASDMETYLSKHFNPEQLALEINSPDSNYYIAFHQHTPIGYIKLNTGEAQTDIKKPDTLEIERIYVLQDYQGLKAGRQLLKHAITVARQLQVTYIWLGVWEKNEKALGFYHKHGFTPFGTHIFLLGADEQTDILMKLEPGNTL</sequence>
<organism evidence="4 5">
    <name type="scientific">Chitinophaga flava</name>
    <dbReference type="NCBI Taxonomy" id="2259036"/>
    <lineage>
        <taxon>Bacteria</taxon>
        <taxon>Pseudomonadati</taxon>
        <taxon>Bacteroidota</taxon>
        <taxon>Chitinophagia</taxon>
        <taxon>Chitinophagales</taxon>
        <taxon>Chitinophagaceae</taxon>
        <taxon>Chitinophaga</taxon>
    </lineage>
</organism>
<dbReference type="PANTHER" id="PTHR42919:SF8">
    <property type="entry name" value="N-ALPHA-ACETYLTRANSFERASE 50"/>
    <property type="match status" value="1"/>
</dbReference>
<evidence type="ECO:0000313" key="4">
    <source>
        <dbReference type="EMBL" id="RBL90017.1"/>
    </source>
</evidence>
<evidence type="ECO:0000259" key="3">
    <source>
        <dbReference type="PROSITE" id="PS51186"/>
    </source>
</evidence>
<comment type="caution">
    <text evidence="4">The sequence shown here is derived from an EMBL/GenBank/DDBJ whole genome shotgun (WGS) entry which is preliminary data.</text>
</comment>
<protein>
    <submittedName>
        <fullName evidence="4">GNAT family N-acetyltransferase</fullName>
    </submittedName>
</protein>
<proteinExistence type="predicted"/>
<evidence type="ECO:0000313" key="5">
    <source>
        <dbReference type="Proteomes" id="UP000253410"/>
    </source>
</evidence>
<accession>A0A365XUH4</accession>
<dbReference type="Gene3D" id="3.40.630.30">
    <property type="match status" value="1"/>
</dbReference>
<dbReference type="InterPro" id="IPR016181">
    <property type="entry name" value="Acyl_CoA_acyltransferase"/>
</dbReference>
<evidence type="ECO:0000256" key="2">
    <source>
        <dbReference type="ARBA" id="ARBA00023315"/>
    </source>
</evidence>
<dbReference type="GO" id="GO:0016747">
    <property type="term" value="F:acyltransferase activity, transferring groups other than amino-acyl groups"/>
    <property type="evidence" value="ECO:0007669"/>
    <property type="project" value="InterPro"/>
</dbReference>
<dbReference type="InterPro" id="IPR000182">
    <property type="entry name" value="GNAT_dom"/>
</dbReference>